<organism evidence="3 4">
    <name type="scientific">Kitasatospora saccharophila</name>
    <dbReference type="NCBI Taxonomy" id="407973"/>
    <lineage>
        <taxon>Bacteria</taxon>
        <taxon>Bacillati</taxon>
        <taxon>Actinomycetota</taxon>
        <taxon>Actinomycetes</taxon>
        <taxon>Kitasatosporales</taxon>
        <taxon>Streptomycetaceae</taxon>
        <taxon>Kitasatospora</taxon>
    </lineage>
</organism>
<evidence type="ECO:0000313" key="4">
    <source>
        <dbReference type="Proteomes" id="UP001500897"/>
    </source>
</evidence>
<dbReference type="Proteomes" id="UP001500897">
    <property type="component" value="Unassembled WGS sequence"/>
</dbReference>
<protein>
    <recommendedName>
        <fullName evidence="2">DUF397 domain-containing protein</fullName>
    </recommendedName>
</protein>
<dbReference type="EMBL" id="BAAANS010000089">
    <property type="protein sequence ID" value="GAA2122830.1"/>
    <property type="molecule type" value="Genomic_DNA"/>
</dbReference>
<feature type="compositionally biased region" description="Basic and acidic residues" evidence="1">
    <location>
        <begin position="1"/>
        <end position="12"/>
    </location>
</feature>
<name>A0ABP5JW73_9ACTN</name>
<evidence type="ECO:0000259" key="2">
    <source>
        <dbReference type="Pfam" id="PF04149"/>
    </source>
</evidence>
<evidence type="ECO:0000256" key="1">
    <source>
        <dbReference type="SAM" id="MobiDB-lite"/>
    </source>
</evidence>
<dbReference type="Pfam" id="PF04149">
    <property type="entry name" value="DUF397"/>
    <property type="match status" value="1"/>
</dbReference>
<feature type="compositionally biased region" description="Basic and acidic residues" evidence="1">
    <location>
        <begin position="31"/>
        <end position="48"/>
    </location>
</feature>
<comment type="caution">
    <text evidence="3">The sequence shown here is derived from an EMBL/GenBank/DDBJ whole genome shotgun (WGS) entry which is preliminary data.</text>
</comment>
<gene>
    <name evidence="3" type="ORF">GCM10009759_73550</name>
</gene>
<accession>A0ABP5JW73</accession>
<dbReference type="InterPro" id="IPR007278">
    <property type="entry name" value="DUF397"/>
</dbReference>
<keyword evidence="4" id="KW-1185">Reference proteome</keyword>
<feature type="region of interest" description="Disordered" evidence="1">
    <location>
        <begin position="1"/>
        <end position="50"/>
    </location>
</feature>
<evidence type="ECO:0000313" key="3">
    <source>
        <dbReference type="EMBL" id="GAA2122830.1"/>
    </source>
</evidence>
<reference evidence="4" key="1">
    <citation type="journal article" date="2019" name="Int. J. Syst. Evol. Microbiol.">
        <title>The Global Catalogue of Microorganisms (GCM) 10K type strain sequencing project: providing services to taxonomists for standard genome sequencing and annotation.</title>
        <authorList>
            <consortium name="The Broad Institute Genomics Platform"/>
            <consortium name="The Broad Institute Genome Sequencing Center for Infectious Disease"/>
            <person name="Wu L."/>
            <person name="Ma J."/>
        </authorList>
    </citation>
    <scope>NUCLEOTIDE SEQUENCE [LARGE SCALE GENOMIC DNA]</scope>
    <source>
        <strain evidence="4">JCM 14559</strain>
    </source>
</reference>
<sequence length="71" mass="7878">MPHDNLKQTPERHWRKSSYSNSDGGVCIEVDDAHPGHVRDSKDPHGPRLEFTPTAWATFVTATTTGEFGTV</sequence>
<proteinExistence type="predicted"/>
<feature type="domain" description="DUF397" evidence="2">
    <location>
        <begin position="13"/>
        <end position="62"/>
    </location>
</feature>
<dbReference type="RefSeq" id="WP_344558733.1">
    <property type="nucleotide sequence ID" value="NZ_BAAANS010000089.1"/>
</dbReference>